<dbReference type="InterPro" id="IPR028098">
    <property type="entry name" value="Glyco_trans_4-like_N"/>
</dbReference>
<dbReference type="EMBL" id="BAABBQ010000001">
    <property type="protein sequence ID" value="GAA4017776.1"/>
    <property type="molecule type" value="Genomic_DNA"/>
</dbReference>
<feature type="domain" description="Glycosyltransferase subfamily 4-like N-terminal" evidence="1">
    <location>
        <begin position="26"/>
        <end position="170"/>
    </location>
</feature>
<evidence type="ECO:0000313" key="2">
    <source>
        <dbReference type="EMBL" id="GAA4017776.1"/>
    </source>
</evidence>
<dbReference type="Proteomes" id="UP001500235">
    <property type="component" value="Unassembled WGS sequence"/>
</dbReference>
<evidence type="ECO:0000313" key="3">
    <source>
        <dbReference type="Proteomes" id="UP001500235"/>
    </source>
</evidence>
<keyword evidence="3" id="KW-1185">Reference proteome</keyword>
<dbReference type="PANTHER" id="PTHR12526">
    <property type="entry name" value="GLYCOSYLTRANSFERASE"/>
    <property type="match status" value="1"/>
</dbReference>
<dbReference type="SUPFAM" id="SSF53756">
    <property type="entry name" value="UDP-Glycosyltransferase/glycogen phosphorylase"/>
    <property type="match status" value="1"/>
</dbReference>
<name>A0ABP7SX04_9SPHN</name>
<comment type="caution">
    <text evidence="2">The sequence shown here is derived from an EMBL/GenBank/DDBJ whole genome shotgun (WGS) entry which is preliminary data.</text>
</comment>
<dbReference type="Pfam" id="PF13579">
    <property type="entry name" value="Glyco_trans_4_4"/>
    <property type="match status" value="1"/>
</dbReference>
<dbReference type="PANTHER" id="PTHR12526:SF638">
    <property type="entry name" value="SPORE COAT PROTEIN SA"/>
    <property type="match status" value="1"/>
</dbReference>
<dbReference type="Gene3D" id="3.40.50.2000">
    <property type="entry name" value="Glycogen Phosphorylase B"/>
    <property type="match status" value="2"/>
</dbReference>
<organism evidence="2 3">
    <name type="scientific">Sphingomonas swuensis</name>
    <dbReference type="NCBI Taxonomy" id="977800"/>
    <lineage>
        <taxon>Bacteria</taxon>
        <taxon>Pseudomonadati</taxon>
        <taxon>Pseudomonadota</taxon>
        <taxon>Alphaproteobacteria</taxon>
        <taxon>Sphingomonadales</taxon>
        <taxon>Sphingomonadaceae</taxon>
        <taxon>Sphingomonas</taxon>
    </lineage>
</organism>
<evidence type="ECO:0000259" key="1">
    <source>
        <dbReference type="Pfam" id="PF13579"/>
    </source>
</evidence>
<gene>
    <name evidence="2" type="ORF">GCM10022280_16350</name>
</gene>
<sequence length="375" mass="40374">MGKPVSSPILFVANSSWNLEHFRGPLITALRAAGHRVVAAVPNGQDAVAGLDTWHFPLKPEGTAPLAELRTVLALLRIFREARPAAVLSFTPKGNIYAGLAARALNIPLLPNISGLGTGFIRGGMLQRIQSALYREALRPSPTVFFQNEDDSALFQQLGLVRSEQVAMLPGSGVDCRRFRPSPLPSREPGAAKLLFVGRLLGDKGVRELAEAMRLLRPRYPALELTLVGGLGAANRTAISAAEVRGWEEEGLLRHVGATEDVRPFIAAADALVLPSYREGMPRALLEGAAMGRPLLASDVPGCRQLVEDGVNGLLFESRSPQSLAKAIERLVEVGPERRQSWGDSARSMATSRYDEKLVIEAYLSRVIALTGKAG</sequence>
<protein>
    <submittedName>
        <fullName evidence="2">Glycosyltransferase family 4 protein</fullName>
    </submittedName>
</protein>
<reference evidence="3" key="1">
    <citation type="journal article" date="2019" name="Int. J. Syst. Evol. Microbiol.">
        <title>The Global Catalogue of Microorganisms (GCM) 10K type strain sequencing project: providing services to taxonomists for standard genome sequencing and annotation.</title>
        <authorList>
            <consortium name="The Broad Institute Genomics Platform"/>
            <consortium name="The Broad Institute Genome Sequencing Center for Infectious Disease"/>
            <person name="Wu L."/>
            <person name="Ma J."/>
        </authorList>
    </citation>
    <scope>NUCLEOTIDE SEQUENCE [LARGE SCALE GENOMIC DNA]</scope>
    <source>
        <strain evidence="3">JCM 17563</strain>
    </source>
</reference>
<accession>A0ABP7SX04</accession>
<proteinExistence type="predicted"/>
<dbReference type="Pfam" id="PF13692">
    <property type="entry name" value="Glyco_trans_1_4"/>
    <property type="match status" value="1"/>
</dbReference>
<dbReference type="CDD" id="cd03808">
    <property type="entry name" value="GT4_CapM-like"/>
    <property type="match status" value="1"/>
</dbReference>